<accession>A0ABR1JAP0</accession>
<reference evidence="2 3" key="1">
    <citation type="submission" date="2024-01" db="EMBL/GenBank/DDBJ databases">
        <title>A draft genome for the cacao thread blight pathogen Marasmiellus scandens.</title>
        <authorList>
            <person name="Baruah I.K."/>
            <person name="Leung J."/>
            <person name="Bukari Y."/>
            <person name="Amoako-Attah I."/>
            <person name="Meinhardt L.W."/>
            <person name="Bailey B.A."/>
            <person name="Cohen S.P."/>
        </authorList>
    </citation>
    <scope>NUCLEOTIDE SEQUENCE [LARGE SCALE GENOMIC DNA]</scope>
    <source>
        <strain evidence="2 3">GH-19</strain>
    </source>
</reference>
<evidence type="ECO:0000313" key="3">
    <source>
        <dbReference type="Proteomes" id="UP001498398"/>
    </source>
</evidence>
<dbReference type="EMBL" id="JBANRG010000023">
    <property type="protein sequence ID" value="KAK7455213.1"/>
    <property type="molecule type" value="Genomic_DNA"/>
</dbReference>
<evidence type="ECO:0008006" key="4">
    <source>
        <dbReference type="Google" id="ProtNLM"/>
    </source>
</evidence>
<proteinExistence type="predicted"/>
<feature type="compositionally biased region" description="Low complexity" evidence="1">
    <location>
        <begin position="231"/>
        <end position="253"/>
    </location>
</feature>
<feature type="region of interest" description="Disordered" evidence="1">
    <location>
        <begin position="171"/>
        <end position="269"/>
    </location>
</feature>
<protein>
    <recommendedName>
        <fullName evidence="4">C2 NT-type domain-containing protein</fullName>
    </recommendedName>
</protein>
<feature type="compositionally biased region" description="Polar residues" evidence="1">
    <location>
        <begin position="187"/>
        <end position="206"/>
    </location>
</feature>
<keyword evidence="3" id="KW-1185">Reference proteome</keyword>
<organism evidence="2 3">
    <name type="scientific">Marasmiellus scandens</name>
    <dbReference type="NCBI Taxonomy" id="2682957"/>
    <lineage>
        <taxon>Eukaryota</taxon>
        <taxon>Fungi</taxon>
        <taxon>Dikarya</taxon>
        <taxon>Basidiomycota</taxon>
        <taxon>Agaricomycotina</taxon>
        <taxon>Agaricomycetes</taxon>
        <taxon>Agaricomycetidae</taxon>
        <taxon>Agaricales</taxon>
        <taxon>Marasmiineae</taxon>
        <taxon>Omphalotaceae</taxon>
        <taxon>Marasmiellus</taxon>
    </lineage>
</organism>
<feature type="region of interest" description="Disordered" evidence="1">
    <location>
        <begin position="313"/>
        <end position="332"/>
    </location>
</feature>
<dbReference type="Proteomes" id="UP001498398">
    <property type="component" value="Unassembled WGS sequence"/>
</dbReference>
<comment type="caution">
    <text evidence="2">The sequence shown here is derived from an EMBL/GenBank/DDBJ whole genome shotgun (WGS) entry which is preliminary data.</text>
</comment>
<feature type="compositionally biased region" description="Low complexity" evidence="1">
    <location>
        <begin position="176"/>
        <end position="185"/>
    </location>
</feature>
<gene>
    <name evidence="2" type="ORF">VKT23_011088</name>
</gene>
<evidence type="ECO:0000256" key="1">
    <source>
        <dbReference type="SAM" id="MobiDB-lite"/>
    </source>
</evidence>
<name>A0ABR1JAP0_9AGAR</name>
<evidence type="ECO:0000313" key="2">
    <source>
        <dbReference type="EMBL" id="KAK7455213.1"/>
    </source>
</evidence>
<sequence length="396" mass="43683">MKTYHLEQSTGVFMKITYREPKASKINRAHSVVLKDLSLLKLPQPPSDRLKVHAYGTVEMTWDSSAPSFITILRNKLEPGGPKSLRTSDLVQRGIASIEVFAPNGFHCQFPSAQVDALQQSSSSGIQATSIPQPSTVLRHSQQNFDPAQFHPLPNRPTAYPLQMFPLTVLQPNPSPSSSSLLVPPIGQTQPPVAGPYSTQSPSYMSRAQIHPPIKRKRAPEDQGDNSRQGEPPSTSTSTDPVPTPVPSSSEPDPGTPSPPRKDAHKEVQMVQLYQALHSLEAELACEKEARSKAEAELSKVKLAEEEARLRAEDMSRRLEETRAQSERDLENTEMALKDVQRALRESEEARKKSEDALEDLKREIKEPFVVPALLEAFGMVSAMTSAVRDNSMGAE</sequence>